<evidence type="ECO:0000256" key="2">
    <source>
        <dbReference type="ARBA" id="ARBA00022723"/>
    </source>
</evidence>
<dbReference type="InterPro" id="IPR036909">
    <property type="entry name" value="Cyt_c-like_dom_sf"/>
</dbReference>
<dbReference type="GO" id="GO:0009055">
    <property type="term" value="F:electron transfer activity"/>
    <property type="evidence" value="ECO:0007669"/>
    <property type="project" value="InterPro"/>
</dbReference>
<feature type="domain" description="Cytochrome c" evidence="5">
    <location>
        <begin position="60"/>
        <end position="163"/>
    </location>
</feature>
<name>A0A4R6NCK8_9BURK</name>
<keyword evidence="1 4" id="KW-0349">Heme</keyword>
<reference evidence="6 7" key="1">
    <citation type="submission" date="2019-03" db="EMBL/GenBank/DDBJ databases">
        <title>Genomic Encyclopedia of Type Strains, Phase IV (KMG-IV): sequencing the most valuable type-strain genomes for metagenomic binning, comparative biology and taxonomic classification.</title>
        <authorList>
            <person name="Goeker M."/>
        </authorList>
    </citation>
    <scope>NUCLEOTIDE SEQUENCE [LARGE SCALE GENOMIC DNA]</scope>
    <source>
        <strain evidence="6 7">DSM 25082</strain>
    </source>
</reference>
<keyword evidence="2 4" id="KW-0479">Metal-binding</keyword>
<keyword evidence="3 4" id="KW-0408">Iron</keyword>
<dbReference type="InterPro" id="IPR009056">
    <property type="entry name" value="Cyt_c-like_dom"/>
</dbReference>
<comment type="caution">
    <text evidence="6">The sequence shown here is derived from an EMBL/GenBank/DDBJ whole genome shotgun (WGS) entry which is preliminary data.</text>
</comment>
<evidence type="ECO:0000256" key="1">
    <source>
        <dbReference type="ARBA" id="ARBA00022617"/>
    </source>
</evidence>
<dbReference type="GO" id="GO:0046872">
    <property type="term" value="F:metal ion binding"/>
    <property type="evidence" value="ECO:0007669"/>
    <property type="project" value="UniProtKB-KW"/>
</dbReference>
<accession>A0A4R6NCK8</accession>
<dbReference type="PROSITE" id="PS51007">
    <property type="entry name" value="CYTC"/>
    <property type="match status" value="1"/>
</dbReference>
<dbReference type="AlphaFoldDB" id="A0A4R6NCK8"/>
<sequence length="174" mass="18491">MNARAISSQRSRIPGLALLGSGAVLLTGLAGCAGHGQVELANRKPAEQLARETREAQPSASVYSGWRVFQDKCARCHGSDARGSAQAPDLLPRVGDMGQRRFVGLVLSRYDWGLPPDQARGSEAQIEGVIQRQQGALSMPAWQGEPSVQAHITDLYAYLSARSSGAQGPGQPSR</sequence>
<evidence type="ECO:0000256" key="3">
    <source>
        <dbReference type="ARBA" id="ARBA00023004"/>
    </source>
</evidence>
<dbReference type="RefSeq" id="WP_133602256.1">
    <property type="nucleotide sequence ID" value="NZ_JAUFPJ010000001.1"/>
</dbReference>
<evidence type="ECO:0000313" key="6">
    <source>
        <dbReference type="EMBL" id="TDP13368.1"/>
    </source>
</evidence>
<keyword evidence="7" id="KW-1185">Reference proteome</keyword>
<organism evidence="6 7">
    <name type="scientific">Roseateles asaccharophilus</name>
    <dbReference type="NCBI Taxonomy" id="582607"/>
    <lineage>
        <taxon>Bacteria</taxon>
        <taxon>Pseudomonadati</taxon>
        <taxon>Pseudomonadota</taxon>
        <taxon>Betaproteobacteria</taxon>
        <taxon>Burkholderiales</taxon>
        <taxon>Sphaerotilaceae</taxon>
        <taxon>Roseateles</taxon>
    </lineage>
</organism>
<dbReference type="Pfam" id="PF13442">
    <property type="entry name" value="Cytochrome_CBB3"/>
    <property type="match status" value="1"/>
</dbReference>
<dbReference type="EMBL" id="SNXE01000001">
    <property type="protein sequence ID" value="TDP13368.1"/>
    <property type="molecule type" value="Genomic_DNA"/>
</dbReference>
<dbReference type="PROSITE" id="PS51257">
    <property type="entry name" value="PROKAR_LIPOPROTEIN"/>
    <property type="match status" value="1"/>
</dbReference>
<evidence type="ECO:0000259" key="5">
    <source>
        <dbReference type="PROSITE" id="PS51007"/>
    </source>
</evidence>
<dbReference type="GO" id="GO:0020037">
    <property type="term" value="F:heme binding"/>
    <property type="evidence" value="ECO:0007669"/>
    <property type="project" value="InterPro"/>
</dbReference>
<dbReference type="OrthoDB" id="8913395at2"/>
<dbReference type="SUPFAM" id="SSF46626">
    <property type="entry name" value="Cytochrome c"/>
    <property type="match status" value="1"/>
</dbReference>
<dbReference type="Gene3D" id="1.10.760.10">
    <property type="entry name" value="Cytochrome c-like domain"/>
    <property type="match status" value="1"/>
</dbReference>
<proteinExistence type="predicted"/>
<evidence type="ECO:0000313" key="7">
    <source>
        <dbReference type="Proteomes" id="UP000295357"/>
    </source>
</evidence>
<protein>
    <submittedName>
        <fullName evidence="6">Cbb3-type cytochrome c oxidase subunit III</fullName>
    </submittedName>
</protein>
<evidence type="ECO:0000256" key="4">
    <source>
        <dbReference type="PROSITE-ProRule" id="PRU00433"/>
    </source>
</evidence>
<dbReference type="Proteomes" id="UP000295357">
    <property type="component" value="Unassembled WGS sequence"/>
</dbReference>
<gene>
    <name evidence="6" type="ORF">DFR39_101843</name>
</gene>